<dbReference type="Pfam" id="PF00378">
    <property type="entry name" value="ECH_1"/>
    <property type="match status" value="1"/>
</dbReference>
<dbReference type="PANTHER" id="PTHR43802:SF1">
    <property type="entry name" value="IP11341P-RELATED"/>
    <property type="match status" value="1"/>
</dbReference>
<dbReference type="EC" id="4.2.1.17" evidence="2"/>
<dbReference type="InterPro" id="IPR014748">
    <property type="entry name" value="Enoyl-CoA_hydra_C"/>
</dbReference>
<dbReference type="AlphaFoldDB" id="Q0RQ66"/>
<name>Q0RQ66_FRAAA</name>
<gene>
    <name evidence="2" type="ordered locus">FRAAL1656</name>
</gene>
<protein>
    <submittedName>
        <fullName evidence="2">Enoyl-CoA hydratase</fullName>
        <ecNumber evidence="2">4.2.1.17</ecNumber>
    </submittedName>
</protein>
<dbReference type="SUPFAM" id="SSF52096">
    <property type="entry name" value="ClpP/crotonase"/>
    <property type="match status" value="1"/>
</dbReference>
<dbReference type="KEGG" id="fal:FRAAL1656"/>
<dbReference type="GO" id="GO:0004300">
    <property type="term" value="F:enoyl-CoA hydratase activity"/>
    <property type="evidence" value="ECO:0007669"/>
    <property type="project" value="UniProtKB-EC"/>
</dbReference>
<dbReference type="Gene3D" id="3.90.226.10">
    <property type="entry name" value="2-enoyl-CoA Hydratase, Chain A, domain 1"/>
    <property type="match status" value="1"/>
</dbReference>
<dbReference type="Proteomes" id="UP000000657">
    <property type="component" value="Chromosome"/>
</dbReference>
<organism evidence="2 3">
    <name type="scientific">Frankia alni (strain DSM 45986 / CECT 9034 / ACN14a)</name>
    <dbReference type="NCBI Taxonomy" id="326424"/>
    <lineage>
        <taxon>Bacteria</taxon>
        <taxon>Bacillati</taxon>
        <taxon>Actinomycetota</taxon>
        <taxon>Actinomycetes</taxon>
        <taxon>Frankiales</taxon>
        <taxon>Frankiaceae</taxon>
        <taxon>Frankia</taxon>
    </lineage>
</organism>
<keyword evidence="2" id="KW-0456">Lyase</keyword>
<accession>Q0RQ66</accession>
<evidence type="ECO:0000313" key="2">
    <source>
        <dbReference type="EMBL" id="CAJ60311.1"/>
    </source>
</evidence>
<keyword evidence="3" id="KW-1185">Reference proteome</keyword>
<comment type="similarity">
    <text evidence="1">Belongs to the enoyl-CoA hydratase/isomerase family.</text>
</comment>
<reference evidence="2 3" key="1">
    <citation type="journal article" date="2007" name="Genome Res.">
        <title>Genome characteristics of facultatively symbiotic Frankia sp. strains reflect host range and host plant biogeography.</title>
        <authorList>
            <person name="Normand P."/>
            <person name="Lapierre P."/>
            <person name="Tisa L.S."/>
            <person name="Gogarten J.P."/>
            <person name="Alloisio N."/>
            <person name="Bagnarol E."/>
            <person name="Bassi C.A."/>
            <person name="Berry A.M."/>
            <person name="Bickhart D.M."/>
            <person name="Choisne N."/>
            <person name="Couloux A."/>
            <person name="Cournoyer B."/>
            <person name="Cruveiller S."/>
            <person name="Daubin V."/>
            <person name="Demange N."/>
            <person name="Francino M.P."/>
            <person name="Goltsman E."/>
            <person name="Huang Y."/>
            <person name="Kopp O.R."/>
            <person name="Labarre L."/>
            <person name="Lapidus A."/>
            <person name="Lavire C."/>
            <person name="Marechal J."/>
            <person name="Martinez M."/>
            <person name="Mastronunzio J.E."/>
            <person name="Mullin B.C."/>
            <person name="Niemann J."/>
            <person name="Pujic P."/>
            <person name="Rawnsley T."/>
            <person name="Rouy Z."/>
            <person name="Schenowitz C."/>
            <person name="Sellstedt A."/>
            <person name="Tavares F."/>
            <person name="Tomkins J.P."/>
            <person name="Vallenet D."/>
            <person name="Valverde C."/>
            <person name="Wall L.G."/>
            <person name="Wang Y."/>
            <person name="Medigue C."/>
            <person name="Benson D.R."/>
        </authorList>
    </citation>
    <scope>NUCLEOTIDE SEQUENCE [LARGE SCALE GENOMIC DNA]</scope>
    <source>
        <strain evidence="3">DSM 45986 / CECT 9034 / ACN14a</strain>
    </source>
</reference>
<dbReference type="Gene3D" id="1.10.12.10">
    <property type="entry name" value="Lyase 2-enoyl-coa Hydratase, Chain A, domain 2"/>
    <property type="match status" value="1"/>
</dbReference>
<sequence>MSRQAAVEAAAVEAAAVEAAVDGSASGEHRSGGPHPDLAQLSTVRVDRPRPGVALVRLHRPERLNALDRRMLGELRTVAERLAEDSSVRAVVLTGTGRGFCSGYDLDGAAEFPALGATGGLALQDLANRMLLALHTLPQPLLAAVGGPAIGGGVSLALVADIRTVALDAYFQVAFVRIGMSGGDLGASWLLPRIVGRGLAAELMYTARPVGAEEAVRIGLANRAVPADRLLAETLDLAGQIAAHPPLGVQLSKRALAASTDAPSLWSALETEARGQALLMGHPDTAAAVASLRASLAATRAAGT</sequence>
<evidence type="ECO:0000256" key="1">
    <source>
        <dbReference type="ARBA" id="ARBA00005254"/>
    </source>
</evidence>
<dbReference type="STRING" id="326424.FRAAL1656"/>
<dbReference type="eggNOG" id="COG1024">
    <property type="taxonomic scope" value="Bacteria"/>
</dbReference>
<dbReference type="HOGENOM" id="CLU_009834_7_2_11"/>
<dbReference type="PANTHER" id="PTHR43802">
    <property type="entry name" value="ENOYL-COA HYDRATASE"/>
    <property type="match status" value="1"/>
</dbReference>
<dbReference type="InterPro" id="IPR001753">
    <property type="entry name" value="Enoyl-CoA_hydra/iso"/>
</dbReference>
<dbReference type="InterPro" id="IPR029045">
    <property type="entry name" value="ClpP/crotonase-like_dom_sf"/>
</dbReference>
<proteinExistence type="inferred from homology"/>
<evidence type="ECO:0000313" key="3">
    <source>
        <dbReference type="Proteomes" id="UP000000657"/>
    </source>
</evidence>
<dbReference type="CDD" id="cd06558">
    <property type="entry name" value="crotonase-like"/>
    <property type="match status" value="1"/>
</dbReference>
<dbReference type="EMBL" id="CT573213">
    <property type="protein sequence ID" value="CAJ60311.1"/>
    <property type="molecule type" value="Genomic_DNA"/>
</dbReference>